<dbReference type="FunFam" id="1.10.630.10:FF:000006">
    <property type="entry name" value="Cytochrome P450 302a1, mitochondrial"/>
    <property type="match status" value="1"/>
</dbReference>
<evidence type="ECO:0000256" key="2">
    <source>
        <dbReference type="ARBA" id="ARBA00010617"/>
    </source>
</evidence>
<dbReference type="OrthoDB" id="3945418at2759"/>
<feature type="binding site" description="axial binding residue" evidence="8">
    <location>
        <position position="467"/>
    </location>
    <ligand>
        <name>heme</name>
        <dbReference type="ChEBI" id="CHEBI:30413"/>
    </ligand>
    <ligandPart>
        <name>Fe</name>
        <dbReference type="ChEBI" id="CHEBI:18248"/>
    </ligandPart>
</feature>
<dbReference type="Proteomes" id="UP000515158">
    <property type="component" value="Unplaced"/>
</dbReference>
<dbReference type="GO" id="GO:0004497">
    <property type="term" value="F:monooxygenase activity"/>
    <property type="evidence" value="ECO:0007669"/>
    <property type="project" value="UniProtKB-KW"/>
</dbReference>
<dbReference type="AlphaFoldDB" id="A0A6P8YJG7"/>
<dbReference type="InterPro" id="IPR036396">
    <property type="entry name" value="Cyt_P450_sf"/>
</dbReference>
<evidence type="ECO:0000256" key="4">
    <source>
        <dbReference type="ARBA" id="ARBA00022723"/>
    </source>
</evidence>
<dbReference type="InterPro" id="IPR050479">
    <property type="entry name" value="CYP11_CYP27_families"/>
</dbReference>
<evidence type="ECO:0000256" key="6">
    <source>
        <dbReference type="ARBA" id="ARBA00023004"/>
    </source>
</evidence>
<dbReference type="InterPro" id="IPR017972">
    <property type="entry name" value="Cyt_P450_CS"/>
</dbReference>
<evidence type="ECO:0000313" key="10">
    <source>
        <dbReference type="Proteomes" id="UP000515158"/>
    </source>
</evidence>
<organism evidence="11">
    <name type="scientific">Thrips palmi</name>
    <name type="common">Melon thrips</name>
    <dbReference type="NCBI Taxonomy" id="161013"/>
    <lineage>
        <taxon>Eukaryota</taxon>
        <taxon>Metazoa</taxon>
        <taxon>Ecdysozoa</taxon>
        <taxon>Arthropoda</taxon>
        <taxon>Hexapoda</taxon>
        <taxon>Insecta</taxon>
        <taxon>Pterygota</taxon>
        <taxon>Neoptera</taxon>
        <taxon>Paraneoptera</taxon>
        <taxon>Thysanoptera</taxon>
        <taxon>Terebrantia</taxon>
        <taxon>Thripoidea</taxon>
        <taxon>Thripidae</taxon>
        <taxon>Thrips</taxon>
    </lineage>
</organism>
<keyword evidence="5 9" id="KW-0560">Oxidoreductase</keyword>
<gene>
    <name evidence="11" type="primary">LOC117642620</name>
</gene>
<evidence type="ECO:0000256" key="3">
    <source>
        <dbReference type="ARBA" id="ARBA00022617"/>
    </source>
</evidence>
<evidence type="ECO:0000256" key="7">
    <source>
        <dbReference type="ARBA" id="ARBA00023033"/>
    </source>
</evidence>
<dbReference type="Gene3D" id="1.10.630.10">
    <property type="entry name" value="Cytochrome P450"/>
    <property type="match status" value="1"/>
</dbReference>
<evidence type="ECO:0000256" key="5">
    <source>
        <dbReference type="ARBA" id="ARBA00023002"/>
    </source>
</evidence>
<proteinExistence type="inferred from homology"/>
<keyword evidence="7 9" id="KW-0503">Monooxygenase</keyword>
<dbReference type="InterPro" id="IPR001128">
    <property type="entry name" value="Cyt_P450"/>
</dbReference>
<dbReference type="PRINTS" id="PR00463">
    <property type="entry name" value="EP450I"/>
</dbReference>
<comment type="cofactor">
    <cofactor evidence="1 8">
        <name>heme</name>
        <dbReference type="ChEBI" id="CHEBI:30413"/>
    </cofactor>
</comment>
<keyword evidence="3 8" id="KW-0349">Heme</keyword>
<keyword evidence="4 8" id="KW-0479">Metal-binding</keyword>
<keyword evidence="6 8" id="KW-0408">Iron</keyword>
<dbReference type="RefSeq" id="XP_034236856.1">
    <property type="nucleotide sequence ID" value="XM_034380965.1"/>
</dbReference>
<evidence type="ECO:0000313" key="11">
    <source>
        <dbReference type="RefSeq" id="XP_034236856.1"/>
    </source>
</evidence>
<comment type="similarity">
    <text evidence="2 9">Belongs to the cytochrome P450 family.</text>
</comment>
<evidence type="ECO:0000256" key="1">
    <source>
        <dbReference type="ARBA" id="ARBA00001971"/>
    </source>
</evidence>
<dbReference type="GO" id="GO:0016705">
    <property type="term" value="F:oxidoreductase activity, acting on paired donors, with incorporation or reduction of molecular oxygen"/>
    <property type="evidence" value="ECO:0007669"/>
    <property type="project" value="InterPro"/>
</dbReference>
<name>A0A6P8YJG7_THRPL</name>
<protein>
    <submittedName>
        <fullName evidence="11">Cytochrome P450 CYP12A2-like isoform X1</fullName>
    </submittedName>
</protein>
<accession>A0A6P8YJG7</accession>
<dbReference type="PANTHER" id="PTHR24279:SF120">
    <property type="entry name" value="CYTOCHROME P450"/>
    <property type="match status" value="1"/>
</dbReference>
<sequence length="519" mass="59318">MFRLTQTVYPVIKTLKAPVRLLSTGQDAALCQDAPPAGLEWDSALPYSEMPGPRPRPVIGNIMRFLPGGEFYKQETSRIFDILRETYGPVSKLSGILGKPDFVCVFDAVEVARVFRSEGPLPIRGGADSLDYYFRNMRKHCPPSLIISQGPEWQTFRSAVNQVMMQPRNTLQYVRPIDRVSQEFVDRMRVIRNDKLEMPPDFSHEISKWALESITLVALDARLGLLKQPDPEASQMIKAVRCMFDSMYELDVLPSPWKLISTPAYRRFVSSIDFVTQLSTKHVNKAMERLSRLPADEERDFSVLENLLIRTRDPQRAVTMALDMLLAGIDTTATVVSMVAYQLANNPEKQLRLHEEVDRLLPNPTATLEKHQLKDMRYLRACIKETMRLMPIALGLVRTTVKDMVIGGYQVPKGTLTCMVTHQLSVSEAYFPRADEFLPERWLPGGDHIKCRHPYAFLPFGFGPRSCVGQRLADLEIEILLAKVFRNFSMEWNRPPAKTKFRMLFSFDDPLTFTVKDRI</sequence>
<dbReference type="InterPro" id="IPR002401">
    <property type="entry name" value="Cyt_P450_E_grp-I"/>
</dbReference>
<dbReference type="PANTHER" id="PTHR24279">
    <property type="entry name" value="CYTOCHROME P450"/>
    <property type="match status" value="1"/>
</dbReference>
<keyword evidence="10" id="KW-1185">Reference proteome</keyword>
<dbReference type="PROSITE" id="PS00086">
    <property type="entry name" value="CYTOCHROME_P450"/>
    <property type="match status" value="1"/>
</dbReference>
<dbReference type="Pfam" id="PF00067">
    <property type="entry name" value="p450"/>
    <property type="match status" value="1"/>
</dbReference>
<dbReference type="GO" id="GO:0005506">
    <property type="term" value="F:iron ion binding"/>
    <property type="evidence" value="ECO:0007669"/>
    <property type="project" value="InterPro"/>
</dbReference>
<dbReference type="KEGG" id="tpal:117642620"/>
<dbReference type="SUPFAM" id="SSF48264">
    <property type="entry name" value="Cytochrome P450"/>
    <property type="match status" value="1"/>
</dbReference>
<reference evidence="11" key="1">
    <citation type="submission" date="2025-08" db="UniProtKB">
        <authorList>
            <consortium name="RefSeq"/>
        </authorList>
    </citation>
    <scope>IDENTIFICATION</scope>
    <source>
        <tissue evidence="11">Total insect</tissue>
    </source>
</reference>
<dbReference type="CDD" id="cd11054">
    <property type="entry name" value="CYP24A1-like"/>
    <property type="match status" value="1"/>
</dbReference>
<dbReference type="GeneID" id="117642620"/>
<dbReference type="PRINTS" id="PR00385">
    <property type="entry name" value="P450"/>
</dbReference>
<dbReference type="InParanoid" id="A0A6P8YJG7"/>
<dbReference type="GO" id="GO:0020037">
    <property type="term" value="F:heme binding"/>
    <property type="evidence" value="ECO:0007669"/>
    <property type="project" value="InterPro"/>
</dbReference>
<evidence type="ECO:0000256" key="8">
    <source>
        <dbReference type="PIRSR" id="PIRSR602401-1"/>
    </source>
</evidence>
<evidence type="ECO:0000256" key="9">
    <source>
        <dbReference type="RuleBase" id="RU000461"/>
    </source>
</evidence>